<organism evidence="3 4">
    <name type="scientific">Chungangia koreensis</name>
    <dbReference type="NCBI Taxonomy" id="752657"/>
    <lineage>
        <taxon>Bacteria</taxon>
        <taxon>Bacillati</taxon>
        <taxon>Bacillota</taxon>
        <taxon>Bacilli</taxon>
        <taxon>Lactobacillales</taxon>
        <taxon>Chungangia</taxon>
    </lineage>
</organism>
<accession>A0ABV8X013</accession>
<keyword evidence="1" id="KW-0812">Transmembrane</keyword>
<keyword evidence="4" id="KW-1185">Reference proteome</keyword>
<dbReference type="Pfam" id="PF04892">
    <property type="entry name" value="VanZ"/>
    <property type="match status" value="1"/>
</dbReference>
<keyword evidence="1" id="KW-1133">Transmembrane helix</keyword>
<name>A0ABV8X013_9LACT</name>
<evidence type="ECO:0000259" key="2">
    <source>
        <dbReference type="Pfam" id="PF04892"/>
    </source>
</evidence>
<reference evidence="4" key="1">
    <citation type="journal article" date="2019" name="Int. J. Syst. Evol. Microbiol.">
        <title>The Global Catalogue of Microorganisms (GCM) 10K type strain sequencing project: providing services to taxonomists for standard genome sequencing and annotation.</title>
        <authorList>
            <consortium name="The Broad Institute Genomics Platform"/>
            <consortium name="The Broad Institute Genome Sequencing Center for Infectious Disease"/>
            <person name="Wu L."/>
            <person name="Ma J."/>
        </authorList>
    </citation>
    <scope>NUCLEOTIDE SEQUENCE [LARGE SCALE GENOMIC DNA]</scope>
    <source>
        <strain evidence="4">CCUG 59778</strain>
    </source>
</reference>
<evidence type="ECO:0000256" key="1">
    <source>
        <dbReference type="SAM" id="Phobius"/>
    </source>
</evidence>
<comment type="caution">
    <text evidence="3">The sequence shown here is derived from an EMBL/GenBank/DDBJ whole genome shotgun (WGS) entry which is preliminary data.</text>
</comment>
<dbReference type="Proteomes" id="UP001595817">
    <property type="component" value="Unassembled WGS sequence"/>
</dbReference>
<keyword evidence="1" id="KW-0472">Membrane</keyword>
<evidence type="ECO:0000313" key="4">
    <source>
        <dbReference type="Proteomes" id="UP001595817"/>
    </source>
</evidence>
<dbReference type="InterPro" id="IPR006976">
    <property type="entry name" value="VanZ-like"/>
</dbReference>
<dbReference type="InterPro" id="IPR053150">
    <property type="entry name" value="Teicoplanin_resist-assoc"/>
</dbReference>
<dbReference type="PANTHER" id="PTHR36834:SF1">
    <property type="entry name" value="INTEGRAL MEMBRANE PROTEIN"/>
    <property type="match status" value="1"/>
</dbReference>
<dbReference type="RefSeq" id="WP_378150993.1">
    <property type="nucleotide sequence ID" value="NZ_JBHSEC010000001.1"/>
</dbReference>
<gene>
    <name evidence="3" type="ORF">ACFOZY_00255</name>
</gene>
<protein>
    <submittedName>
        <fullName evidence="3">VanZ family protein</fullName>
    </submittedName>
</protein>
<sequence>MRKLLKAFIGISFIVYLFALVVILFLRARGHHWMDISLFEYMERSSNFVPFKTIHQFITAYQNNRLNTEILIENLFGNLILFCPMGLYLPFYFRKLSKTFWFLLVMLILLFIVEATQIITRRGSFDIDDFILNMIGALIGFGIWKFVQKKVHTYFRRR</sequence>
<dbReference type="EMBL" id="JBHSEC010000001">
    <property type="protein sequence ID" value="MFC4408855.1"/>
    <property type="molecule type" value="Genomic_DNA"/>
</dbReference>
<feature type="domain" description="VanZ-like" evidence="2">
    <location>
        <begin position="13"/>
        <end position="147"/>
    </location>
</feature>
<proteinExistence type="predicted"/>
<evidence type="ECO:0000313" key="3">
    <source>
        <dbReference type="EMBL" id="MFC4408855.1"/>
    </source>
</evidence>
<dbReference type="PANTHER" id="PTHR36834">
    <property type="entry name" value="MEMBRANE PROTEIN-RELATED"/>
    <property type="match status" value="1"/>
</dbReference>
<feature type="transmembrane region" description="Helical" evidence="1">
    <location>
        <begin position="7"/>
        <end position="28"/>
    </location>
</feature>
<feature type="transmembrane region" description="Helical" evidence="1">
    <location>
        <begin position="75"/>
        <end position="93"/>
    </location>
</feature>
<feature type="transmembrane region" description="Helical" evidence="1">
    <location>
        <begin position="100"/>
        <end position="118"/>
    </location>
</feature>
<feature type="transmembrane region" description="Helical" evidence="1">
    <location>
        <begin position="130"/>
        <end position="147"/>
    </location>
</feature>